<evidence type="ECO:0000256" key="1">
    <source>
        <dbReference type="SAM" id="MobiDB-lite"/>
    </source>
</evidence>
<dbReference type="InParanoid" id="A0A1Y1URR4"/>
<evidence type="ECO:0000313" key="3">
    <source>
        <dbReference type="Proteomes" id="UP000193218"/>
    </source>
</evidence>
<proteinExistence type="predicted"/>
<dbReference type="EMBL" id="NBSH01000001">
    <property type="protein sequence ID" value="ORX40753.1"/>
    <property type="molecule type" value="Genomic_DNA"/>
</dbReference>
<feature type="region of interest" description="Disordered" evidence="1">
    <location>
        <begin position="1"/>
        <end position="82"/>
    </location>
</feature>
<feature type="region of interest" description="Disordered" evidence="1">
    <location>
        <begin position="212"/>
        <end position="246"/>
    </location>
</feature>
<dbReference type="AlphaFoldDB" id="A0A1Y1URR4"/>
<reference evidence="2 3" key="1">
    <citation type="submission" date="2017-03" db="EMBL/GenBank/DDBJ databases">
        <title>Widespread Adenine N6-methylation of Active Genes in Fungi.</title>
        <authorList>
            <consortium name="DOE Joint Genome Institute"/>
            <person name="Mondo S.J."/>
            <person name="Dannebaum R.O."/>
            <person name="Kuo R.C."/>
            <person name="Louie K.B."/>
            <person name="Bewick A.J."/>
            <person name="Labutti K."/>
            <person name="Haridas S."/>
            <person name="Kuo A."/>
            <person name="Salamov A."/>
            <person name="Ahrendt S.R."/>
            <person name="Lau R."/>
            <person name="Bowen B.P."/>
            <person name="Lipzen A."/>
            <person name="Sullivan W."/>
            <person name="Andreopoulos W.B."/>
            <person name="Clum A."/>
            <person name="Lindquist E."/>
            <person name="Daum C."/>
            <person name="Northen T.R."/>
            <person name="Ramamoorthy G."/>
            <person name="Schmitz R.J."/>
            <person name="Gryganskyi A."/>
            <person name="Culley D."/>
            <person name="Magnuson J."/>
            <person name="James T.Y."/>
            <person name="O'Malley M.A."/>
            <person name="Stajich J.E."/>
            <person name="Spatafora J.W."/>
            <person name="Visel A."/>
            <person name="Grigoriev I.V."/>
        </authorList>
    </citation>
    <scope>NUCLEOTIDE SEQUENCE [LARGE SCALE GENOMIC DNA]</scope>
    <source>
        <strain evidence="2 3">NRRL Y-17943</strain>
    </source>
</reference>
<comment type="caution">
    <text evidence="2">The sequence shown here is derived from an EMBL/GenBank/DDBJ whole genome shotgun (WGS) entry which is preliminary data.</text>
</comment>
<feature type="compositionally biased region" description="Low complexity" evidence="1">
    <location>
        <begin position="53"/>
        <end position="80"/>
    </location>
</feature>
<keyword evidence="3" id="KW-1185">Reference proteome</keyword>
<name>A0A1Y1URR4_9TREE</name>
<feature type="compositionally biased region" description="Low complexity" evidence="1">
    <location>
        <begin position="173"/>
        <end position="192"/>
    </location>
</feature>
<organism evidence="2 3">
    <name type="scientific">Kockovaella imperatae</name>
    <dbReference type="NCBI Taxonomy" id="4999"/>
    <lineage>
        <taxon>Eukaryota</taxon>
        <taxon>Fungi</taxon>
        <taxon>Dikarya</taxon>
        <taxon>Basidiomycota</taxon>
        <taxon>Agaricomycotina</taxon>
        <taxon>Tremellomycetes</taxon>
        <taxon>Tremellales</taxon>
        <taxon>Cuniculitremaceae</taxon>
        <taxon>Kockovaella</taxon>
    </lineage>
</organism>
<dbReference type="Proteomes" id="UP000193218">
    <property type="component" value="Unassembled WGS sequence"/>
</dbReference>
<dbReference type="GeneID" id="33553937"/>
<feature type="compositionally biased region" description="Low complexity" evidence="1">
    <location>
        <begin position="24"/>
        <end position="39"/>
    </location>
</feature>
<sequence>MNTVGAILSSMPADPRMAPGSLSQATATPHGPAGATAQTSGFVEAKSGDGTHVTGVSSTKPSTSTTTSSSTNQSTSPGSSLLAEAEARFSSISAGIGSFLSSGGSADGHPPVLPAGHSTTGFLTGFNPSLQPGGGLATNPLVPRPGESIDPATGKPHQAGLTRAQLEAKRAAEASGASIAASSMSGTASGSGTHLEDLSGREQAARQLTGTVPVPALAPAPALPGTRIGAPIDPAGANGTGHHSVLDDVNHGLEKVVDMLPQGLKERLAGVNDPKGKMSEAEREKRLSAQGILESARQQGGRIFQDFKESFNEDFRSSPKSDKSGAGSTGVIASVKELWTDVTGPGAGNLSKGPSGGSIRRLQRSLMI</sequence>
<gene>
    <name evidence="2" type="ORF">BD324DRAFT_18801</name>
</gene>
<dbReference type="OrthoDB" id="2593594at2759"/>
<dbReference type="RefSeq" id="XP_021874432.1">
    <property type="nucleotide sequence ID" value="XM_022012129.1"/>
</dbReference>
<accession>A0A1Y1URR4</accession>
<evidence type="ECO:0000313" key="2">
    <source>
        <dbReference type="EMBL" id="ORX40753.1"/>
    </source>
</evidence>
<feature type="region of interest" description="Disordered" evidence="1">
    <location>
        <begin position="126"/>
        <end position="199"/>
    </location>
</feature>
<protein>
    <submittedName>
        <fullName evidence="2">Uncharacterized protein</fullName>
    </submittedName>
</protein>